<dbReference type="Proteomes" id="UP000692896">
    <property type="component" value="Unassembled WGS sequence"/>
</dbReference>
<keyword evidence="2" id="KW-0012">Acyltransferase</keyword>
<dbReference type="GO" id="GO:0016747">
    <property type="term" value="F:acyltransferase activity, transferring groups other than amino-acyl groups"/>
    <property type="evidence" value="ECO:0007669"/>
    <property type="project" value="InterPro"/>
</dbReference>
<sequence length="513" mass="58335">MSRQIYLIDTNIIIGLEDNKTVQPVFAAFIQLATKNKVGVFIHAAAKDDIARDKNIDRRNISASKLEKFSHIDKVREFDANTLGEEFGKIRKPNDVVDVTLLHALHIGAADFLVTQDRGLHERARRHSSELGRRVLHIADAVDLLQTTFEPKESPVRFVEEIAANTIPLSDKIFDSLREDYAPFDQWWKDKCVREHRQCWIVADYNTKSIAGLIVRKDETPDNTDARLPANKILKICTFKVRPESRGVKLGELLLKKVFWFAQKNAYDLVYVTTYKTQNSLIDLLEYYGFQHTATKQDGELIYEKLFSQNRLSRQPGQDLFTTAKLNYPRFVTDPSVRAFGIPIKEGYHDTLYPDLKYHPQGDLFESAGIIGGPQRPGNTIRKVYLCRAKSKLGEPGSLLFFYKGKSKHDPSQAITTVGIFEEVASASSTKELMILSGGRSVYSEQELESWKASEADPIKVINYLLVGYIDPPVSLTELQEIGIFRDHPPQSIFEIKENLNKLLLRAKLGFET</sequence>
<keyword evidence="2" id="KW-0808">Transferase</keyword>
<dbReference type="EMBL" id="JAGGOB010000082">
    <property type="protein sequence ID" value="MBT2332239.1"/>
    <property type="molecule type" value="Genomic_DNA"/>
</dbReference>
<dbReference type="Gene3D" id="3.40.630.30">
    <property type="match status" value="1"/>
</dbReference>
<dbReference type="InterPro" id="IPR016181">
    <property type="entry name" value="Acyl_CoA_acyltransferase"/>
</dbReference>
<proteinExistence type="predicted"/>
<gene>
    <name evidence="2" type="ORF">J7E47_26345</name>
</gene>
<comment type="caution">
    <text evidence="2">The sequence shown here is derived from an EMBL/GenBank/DDBJ whole genome shotgun (WGS) entry which is preliminary data.</text>
</comment>
<dbReference type="SUPFAM" id="SSF55729">
    <property type="entry name" value="Acyl-CoA N-acyltransferases (Nat)"/>
    <property type="match status" value="1"/>
</dbReference>
<name>A0A944DT90_PSEFL</name>
<evidence type="ECO:0000313" key="2">
    <source>
        <dbReference type="EMBL" id="MBT2332239.1"/>
    </source>
</evidence>
<dbReference type="RefSeq" id="WP_214916021.1">
    <property type="nucleotide sequence ID" value="NZ_JAGGNX010000006.1"/>
</dbReference>
<dbReference type="Pfam" id="PF00583">
    <property type="entry name" value="Acetyltransf_1"/>
    <property type="match status" value="1"/>
</dbReference>
<dbReference type="InterPro" id="IPR000182">
    <property type="entry name" value="GNAT_dom"/>
</dbReference>
<feature type="domain" description="N-acetyltransferase" evidence="1">
    <location>
        <begin position="160"/>
        <end position="308"/>
    </location>
</feature>
<organism evidence="2 3">
    <name type="scientific">Pseudomonas fluorescens</name>
    <dbReference type="NCBI Taxonomy" id="294"/>
    <lineage>
        <taxon>Bacteria</taxon>
        <taxon>Pseudomonadati</taxon>
        <taxon>Pseudomonadota</taxon>
        <taxon>Gammaproteobacteria</taxon>
        <taxon>Pseudomonadales</taxon>
        <taxon>Pseudomonadaceae</taxon>
        <taxon>Pseudomonas</taxon>
    </lineage>
</organism>
<protein>
    <submittedName>
        <fullName evidence="2">GNAT family N-acetyltransferase</fullName>
        <ecNumber evidence="2">2.3.1.-</ecNumber>
    </submittedName>
</protein>
<dbReference type="PROSITE" id="PS51186">
    <property type="entry name" value="GNAT"/>
    <property type="match status" value="1"/>
</dbReference>
<dbReference type="AlphaFoldDB" id="A0A944DT90"/>
<reference evidence="2" key="1">
    <citation type="submission" date="2021-03" db="EMBL/GenBank/DDBJ databases">
        <title>Genomic analysis provides insights into the functional capacity of soil bacteria communities inhabiting an altitudinal gradient in the Atacama Desert.</title>
        <authorList>
            <person name="Gonzalez M."/>
            <person name="Maldonado J."/>
            <person name="Maza F."/>
            <person name="Hodar C."/>
            <person name="Cortes M."/>
            <person name="Palma R."/>
            <person name="Andreani C."/>
            <person name="Gaete A."/>
            <person name="Vasquez-Dean J."/>
            <person name="Acuna V."/>
            <person name="Aguado M."/>
            <person name="Mandakovic D."/>
            <person name="Latorre M."/>
            <person name="Orellana A."/>
            <person name="Gutierrez R."/>
            <person name="Montecino M."/>
            <person name="Allende M."/>
            <person name="Maass A."/>
            <person name="Cambiazo V."/>
        </authorList>
    </citation>
    <scope>NUCLEOTIDE SEQUENCE</scope>
    <source>
        <strain evidence="2">ISL-25</strain>
    </source>
</reference>
<accession>A0A944DT90</accession>
<evidence type="ECO:0000259" key="1">
    <source>
        <dbReference type="PROSITE" id="PS51186"/>
    </source>
</evidence>
<dbReference type="EC" id="2.3.1.-" evidence="2"/>
<evidence type="ECO:0000313" key="3">
    <source>
        <dbReference type="Proteomes" id="UP000692896"/>
    </source>
</evidence>